<accession>A0ABP9PD37</accession>
<dbReference type="PANTHER" id="PTHR43792">
    <property type="entry name" value="GNAT FAMILY, PUTATIVE (AFU_ORTHOLOGUE AFUA_3G00765)-RELATED-RELATED"/>
    <property type="match status" value="1"/>
</dbReference>
<dbReference type="SUPFAM" id="SSF55729">
    <property type="entry name" value="Acyl-CoA N-acyltransferases (Nat)"/>
    <property type="match status" value="2"/>
</dbReference>
<dbReference type="EMBL" id="BAABKG010000002">
    <property type="protein sequence ID" value="GAA5144647.1"/>
    <property type="molecule type" value="Genomic_DNA"/>
</dbReference>
<dbReference type="InterPro" id="IPR000182">
    <property type="entry name" value="GNAT_dom"/>
</dbReference>
<comment type="caution">
    <text evidence="2">The sequence shown here is derived from an EMBL/GenBank/DDBJ whole genome shotgun (WGS) entry which is preliminary data.</text>
</comment>
<dbReference type="RefSeq" id="WP_345455821.1">
    <property type="nucleotide sequence ID" value="NZ_BAABKG010000002.1"/>
</dbReference>
<protein>
    <recommendedName>
        <fullName evidence="1">N-acetyltransferase domain-containing protein</fullName>
    </recommendedName>
</protein>
<dbReference type="InterPro" id="IPR016181">
    <property type="entry name" value="Acyl_CoA_acyltransferase"/>
</dbReference>
<dbReference type="PANTHER" id="PTHR43792:SF16">
    <property type="entry name" value="N-ACETYLTRANSFERASE DOMAIN-CONTAINING PROTEIN"/>
    <property type="match status" value="1"/>
</dbReference>
<proteinExistence type="predicted"/>
<dbReference type="Gene3D" id="3.40.630.30">
    <property type="match status" value="2"/>
</dbReference>
<feature type="domain" description="N-acetyltransferase" evidence="1">
    <location>
        <begin position="14"/>
        <end position="172"/>
    </location>
</feature>
<name>A0ABP9PD37_9ACTN</name>
<gene>
    <name evidence="2" type="ORF">GCM10023340_12650</name>
</gene>
<dbReference type="Pfam" id="PF13302">
    <property type="entry name" value="Acetyltransf_3"/>
    <property type="match status" value="2"/>
</dbReference>
<feature type="domain" description="N-acetyltransferase" evidence="1">
    <location>
        <begin position="188"/>
        <end position="345"/>
    </location>
</feature>
<evidence type="ECO:0000313" key="2">
    <source>
        <dbReference type="EMBL" id="GAA5144647.1"/>
    </source>
</evidence>
<dbReference type="Proteomes" id="UP001500221">
    <property type="component" value="Unassembled WGS sequence"/>
</dbReference>
<dbReference type="PROSITE" id="PS51186">
    <property type="entry name" value="GNAT"/>
    <property type="match status" value="2"/>
</dbReference>
<reference evidence="3" key="1">
    <citation type="journal article" date="2019" name="Int. J. Syst. Evol. Microbiol.">
        <title>The Global Catalogue of Microorganisms (GCM) 10K type strain sequencing project: providing services to taxonomists for standard genome sequencing and annotation.</title>
        <authorList>
            <consortium name="The Broad Institute Genomics Platform"/>
            <consortium name="The Broad Institute Genome Sequencing Center for Infectious Disease"/>
            <person name="Wu L."/>
            <person name="Ma J."/>
        </authorList>
    </citation>
    <scope>NUCLEOTIDE SEQUENCE [LARGE SCALE GENOMIC DNA]</scope>
    <source>
        <strain evidence="3">JCM 18459</strain>
    </source>
</reference>
<evidence type="ECO:0000259" key="1">
    <source>
        <dbReference type="PROSITE" id="PS51186"/>
    </source>
</evidence>
<evidence type="ECO:0000313" key="3">
    <source>
        <dbReference type="Proteomes" id="UP001500221"/>
    </source>
</evidence>
<sequence>MGGLTLPELTTGRLRLRPASEADLPSFEALNGDPEVMRFVLGRAATPEETRAEWRERLTVRTDAGRGLGYWVGEVDGAFVGWWSASSFADDDAVAGLGYRLVRSAWGRGLATEGAMVVRDHAFTVPGVGRVVASTMAVNTGSRRVLEKAGLRHVDTWVGTWDDPLPGAEEGEVEYAAVRPVVLTTERLRLEPLRPDHAELLVELDADPAVLHHIFRRALAREEVLETFLPRRLAAGVGGLGFWAGFEGEEFVGWWCLIPDDGARSAEIGYRLRRAAWGRGLATEGGRALVRHALDVVRLERLWADTARTNTGSQQVLTKLGLRLVGPQTDRFPPPHDDLERDDLRYELGTLG</sequence>
<keyword evidence="3" id="KW-1185">Reference proteome</keyword>
<organism evidence="2 3">
    <name type="scientific">Nocardioides marinquilinus</name>
    <dbReference type="NCBI Taxonomy" id="1210400"/>
    <lineage>
        <taxon>Bacteria</taxon>
        <taxon>Bacillati</taxon>
        <taxon>Actinomycetota</taxon>
        <taxon>Actinomycetes</taxon>
        <taxon>Propionibacteriales</taxon>
        <taxon>Nocardioidaceae</taxon>
        <taxon>Nocardioides</taxon>
    </lineage>
</organism>
<dbReference type="InterPro" id="IPR051531">
    <property type="entry name" value="N-acetyltransferase"/>
</dbReference>